<organism evidence="2 3">
    <name type="scientific">Fictibacillus barbaricus</name>
    <dbReference type="NCBI Taxonomy" id="182136"/>
    <lineage>
        <taxon>Bacteria</taxon>
        <taxon>Bacillati</taxon>
        <taxon>Bacillota</taxon>
        <taxon>Bacilli</taxon>
        <taxon>Bacillales</taxon>
        <taxon>Fictibacillaceae</taxon>
        <taxon>Fictibacillus</taxon>
    </lineage>
</organism>
<dbReference type="PANTHER" id="PTHR36836:SF1">
    <property type="entry name" value="COLANIC ACID BIOSYNTHESIS PROTEIN WCAK"/>
    <property type="match status" value="1"/>
</dbReference>
<dbReference type="Proteomes" id="UP001258181">
    <property type="component" value="Unassembled WGS sequence"/>
</dbReference>
<reference evidence="2 3" key="1">
    <citation type="submission" date="2023-07" db="EMBL/GenBank/DDBJ databases">
        <title>Sorghum-associated microbial communities from plants grown in Nebraska, USA.</title>
        <authorList>
            <person name="Schachtman D."/>
        </authorList>
    </citation>
    <scope>NUCLEOTIDE SEQUENCE [LARGE SCALE GENOMIC DNA]</scope>
    <source>
        <strain evidence="2 3">BE211</strain>
    </source>
</reference>
<name>A0ABU1U129_9BACL</name>
<sequence length="415" mass="47447">MTTKVLITEFYTSANHGDEAILLGMAKAIKSQNRDAQIKVSCAYPETTERMTGIKSIQPLISVFGRKELWKVPLFLFGLFCTPNAKWFLKRFPVIKDYLESDVIVCSGGGFLNDNYHPAILARLIALYAAKKLGKRVIIYSASVGPFNRKFYRVLARYVFNKLDLLTIRDIPSQEVLKNINVSSPIKLVADSAFSLWEKDDAGKTSEKNISKLISNNNKKKITISVRNWTHFENGSQENYENAISGLVNKLNTLEEEYEVYFVSSCTGTDGYKQDDRKTAKKIYEKIENKKNVYLINEDLKAFELMQLYKKVDLNIGTRMHTNIFSIISETPIIAIRYEDKTIGLMQQFNLTKYLVDIEDVDSEKLFNLVQSAMENNQEIKNQIVKQLPKQNAESLIPAKLLLHTDNEMMKSKVV</sequence>
<feature type="domain" description="Polysaccharide pyruvyl transferase" evidence="1">
    <location>
        <begin position="15"/>
        <end position="339"/>
    </location>
</feature>
<dbReference type="EMBL" id="JAVDWA010000003">
    <property type="protein sequence ID" value="MDR7073184.1"/>
    <property type="molecule type" value="Genomic_DNA"/>
</dbReference>
<dbReference type="RefSeq" id="WP_310258692.1">
    <property type="nucleotide sequence ID" value="NZ_JAVDWA010000003.1"/>
</dbReference>
<proteinExistence type="predicted"/>
<keyword evidence="3" id="KW-1185">Reference proteome</keyword>
<gene>
    <name evidence="2" type="ORF">J2X07_002170</name>
</gene>
<comment type="caution">
    <text evidence="2">The sequence shown here is derived from an EMBL/GenBank/DDBJ whole genome shotgun (WGS) entry which is preliminary data.</text>
</comment>
<evidence type="ECO:0000313" key="2">
    <source>
        <dbReference type="EMBL" id="MDR7073184.1"/>
    </source>
</evidence>
<accession>A0ABU1U129</accession>
<dbReference type="InterPro" id="IPR007345">
    <property type="entry name" value="Polysacch_pyruvyl_Trfase"/>
</dbReference>
<evidence type="ECO:0000313" key="3">
    <source>
        <dbReference type="Proteomes" id="UP001258181"/>
    </source>
</evidence>
<protein>
    <submittedName>
        <fullName evidence="2">Colanic acid/amylovoran biosynthesis protein</fullName>
    </submittedName>
</protein>
<dbReference type="Pfam" id="PF04230">
    <property type="entry name" value="PS_pyruv_trans"/>
    <property type="match status" value="1"/>
</dbReference>
<dbReference type="PANTHER" id="PTHR36836">
    <property type="entry name" value="COLANIC ACID BIOSYNTHESIS PROTEIN WCAK"/>
    <property type="match status" value="1"/>
</dbReference>
<evidence type="ECO:0000259" key="1">
    <source>
        <dbReference type="Pfam" id="PF04230"/>
    </source>
</evidence>